<reference evidence="2" key="1">
    <citation type="submission" date="2016-01" db="EMBL/GenBank/DDBJ databases">
        <authorList>
            <person name="Peeters C."/>
        </authorList>
    </citation>
    <scope>NUCLEOTIDE SEQUENCE [LARGE SCALE GENOMIC DNA]</scope>
    <source>
        <strain evidence="2">LMG 22940</strain>
    </source>
</reference>
<dbReference type="RefSeq" id="WP_087646818.1">
    <property type="nucleotide sequence ID" value="NZ_FCON02000060.1"/>
</dbReference>
<dbReference type="EMBL" id="FCON02000060">
    <property type="protein sequence ID" value="SAL75364.1"/>
    <property type="molecule type" value="Genomic_DNA"/>
</dbReference>
<evidence type="ECO:0000313" key="2">
    <source>
        <dbReference type="EMBL" id="SAL75364.1"/>
    </source>
</evidence>
<organism evidence="2 3">
    <name type="scientific">Caballeronia choica</name>
    <dbReference type="NCBI Taxonomy" id="326476"/>
    <lineage>
        <taxon>Bacteria</taxon>
        <taxon>Pseudomonadati</taxon>
        <taxon>Pseudomonadota</taxon>
        <taxon>Betaproteobacteria</taxon>
        <taxon>Burkholderiales</taxon>
        <taxon>Burkholderiaceae</taxon>
        <taxon>Caballeronia</taxon>
    </lineage>
</organism>
<proteinExistence type="predicted"/>
<name>A0A158K2G1_9BURK</name>
<feature type="transmembrane region" description="Helical" evidence="1">
    <location>
        <begin position="173"/>
        <end position="194"/>
    </location>
</feature>
<protein>
    <submittedName>
        <fullName evidence="2">Membrane protein</fullName>
    </submittedName>
</protein>
<evidence type="ECO:0000256" key="1">
    <source>
        <dbReference type="SAM" id="Phobius"/>
    </source>
</evidence>
<sequence length="251" mass="26757">MVGKMLMQGLLAGLIASLISFAFARTIGEPSIDRAIAFEQQQDARKAAMGGVHDHDEELVSRQTQAGVGLLTGVVAYGTAVGGLFALTFAFLYGRVKGIGASKLSVALAGAAFIALVMVPMLKYPANPPSIGDPETIGERTALYFLFLVFSVVAMIVSVRARRAWVRRLGDWNASLAAAGLYIGMTIAGLIFFPTVNEVPAEFPAQVLWEFRKAAIGMQFVMWGTLGVLFGAFVEHKAVAARSSEVRRASA</sequence>
<dbReference type="AlphaFoldDB" id="A0A158K2G1"/>
<dbReference type="OrthoDB" id="6851830at2"/>
<feature type="transmembrane region" description="Helical" evidence="1">
    <location>
        <begin position="214"/>
        <end position="234"/>
    </location>
</feature>
<keyword evidence="1" id="KW-0472">Membrane</keyword>
<dbReference type="Pfam" id="PF09490">
    <property type="entry name" value="CbtA"/>
    <property type="match status" value="1"/>
</dbReference>
<keyword evidence="1" id="KW-1133">Transmembrane helix</keyword>
<accession>A0A158K2G1</accession>
<dbReference type="PRINTS" id="PR01036">
    <property type="entry name" value="TCRTETB"/>
</dbReference>
<comment type="caution">
    <text evidence="2">The sequence shown here is derived from an EMBL/GenBank/DDBJ whole genome shotgun (WGS) entry which is preliminary data.</text>
</comment>
<evidence type="ECO:0000313" key="3">
    <source>
        <dbReference type="Proteomes" id="UP000054770"/>
    </source>
</evidence>
<gene>
    <name evidence="2" type="ORF">AWB68_04755</name>
</gene>
<feature type="transmembrane region" description="Helical" evidence="1">
    <location>
        <begin position="104"/>
        <end position="122"/>
    </location>
</feature>
<feature type="transmembrane region" description="Helical" evidence="1">
    <location>
        <begin position="68"/>
        <end position="92"/>
    </location>
</feature>
<feature type="transmembrane region" description="Helical" evidence="1">
    <location>
        <begin position="142"/>
        <end position="161"/>
    </location>
</feature>
<dbReference type="Proteomes" id="UP000054770">
    <property type="component" value="Unassembled WGS sequence"/>
</dbReference>
<keyword evidence="1" id="KW-0812">Transmembrane</keyword>
<keyword evidence="3" id="KW-1185">Reference proteome</keyword>
<dbReference type="InterPro" id="IPR012666">
    <property type="entry name" value="CbtA_put"/>
</dbReference>